<protein>
    <recommendedName>
        <fullName evidence="1">Metallo-beta-lactamase domain-containing protein</fullName>
    </recommendedName>
</protein>
<name>A0A553STI0_NIACI</name>
<proteinExistence type="predicted"/>
<evidence type="ECO:0000313" key="3">
    <source>
        <dbReference type="Proteomes" id="UP000319837"/>
    </source>
</evidence>
<evidence type="ECO:0000313" key="2">
    <source>
        <dbReference type="EMBL" id="TRZ40274.1"/>
    </source>
</evidence>
<gene>
    <name evidence="2" type="ORF">CEQ21_04880</name>
</gene>
<reference evidence="3" key="1">
    <citation type="submission" date="2018-10" db="EMBL/GenBank/DDBJ databases">
        <title>FDA dAtabase for Regulatory Grade micrObial Sequences (FDA-ARGOS): Supporting development and validation of Infectious Disease Dx tests.</title>
        <authorList>
            <person name="Minogue T."/>
            <person name="Wolcott M."/>
            <person name="Wasieloski L."/>
            <person name="Aguilar W."/>
            <person name="Moore D."/>
            <person name="Tallon L."/>
            <person name="Sadzewicz L."/>
            <person name="Sengamalay N."/>
            <person name="Ott S."/>
            <person name="Godinez A."/>
            <person name="Nagaraj S."/>
            <person name="Vavikolanu K."/>
            <person name="Vyas G."/>
            <person name="Nadendla S."/>
            <person name="George J."/>
            <person name="Sichtig H."/>
        </authorList>
    </citation>
    <scope>NUCLEOTIDE SEQUENCE [LARGE SCALE GENOMIC DNA]</scope>
    <source>
        <strain evidence="3">FDAARGOS_343</strain>
    </source>
</reference>
<sequence length="350" mass="39886">MILGEEQLRNTSLRKQQSKNFSKGKFKYPNETPIDYSFKALLPVMLDYIKGNPNKRPTETLRVQQISTLTSKSNKASVTWLGHSTSIIQLDGKLLLLDPNFEAYSSPFKLGGKRYSKELPIEVHNLPELDAVLISHDHYDHLDSKTIKKLTNKVKMFLVPLGIGSHLQRWGIKAEQIIELDWWEEAEFFGLTFRCTPAKHSSGRGMFDHNATLWCSWIIEGKDEKIFFGGDSGYGPHFKEIGDKYGPFDVTLLEAGQYDNSGWWPLHMLPEETVQAHIELQGKTLLPIHWGAFTLAIHDWDEPIERVLKAAVERNVIVAAPRIGENVDIGSTQGPVFPWWRIYKGGCDRL</sequence>
<dbReference type="Gene3D" id="3.60.15.10">
    <property type="entry name" value="Ribonuclease Z/Hydroxyacylglutathione hydrolase-like"/>
    <property type="match status" value="1"/>
</dbReference>
<evidence type="ECO:0000259" key="1">
    <source>
        <dbReference type="Pfam" id="PF12706"/>
    </source>
</evidence>
<dbReference type="Pfam" id="PF12706">
    <property type="entry name" value="Lactamase_B_2"/>
    <property type="match status" value="1"/>
</dbReference>
<dbReference type="InterPro" id="IPR001279">
    <property type="entry name" value="Metallo-B-lactamas"/>
</dbReference>
<dbReference type="GO" id="GO:0005737">
    <property type="term" value="C:cytoplasm"/>
    <property type="evidence" value="ECO:0007669"/>
    <property type="project" value="TreeGrafter"/>
</dbReference>
<accession>A0A553STI0</accession>
<organism evidence="2 3">
    <name type="scientific">Niallia circulans</name>
    <name type="common">Bacillus circulans</name>
    <dbReference type="NCBI Taxonomy" id="1397"/>
    <lineage>
        <taxon>Bacteria</taxon>
        <taxon>Bacillati</taxon>
        <taxon>Bacillota</taxon>
        <taxon>Bacilli</taxon>
        <taxon>Bacillales</taxon>
        <taxon>Bacillaceae</taxon>
        <taxon>Niallia</taxon>
    </lineage>
</organism>
<dbReference type="RefSeq" id="WP_185763673.1">
    <property type="nucleotide sequence ID" value="NZ_RIBP01000001.1"/>
</dbReference>
<dbReference type="Proteomes" id="UP000319837">
    <property type="component" value="Unassembled WGS sequence"/>
</dbReference>
<dbReference type="PANTHER" id="PTHR15032">
    <property type="entry name" value="N-ACYL-PHOSPHATIDYLETHANOLAMINE-HYDROLYZING PHOSPHOLIPASE D"/>
    <property type="match status" value="1"/>
</dbReference>
<dbReference type="PANTHER" id="PTHR15032:SF4">
    <property type="entry name" value="N-ACYL-PHOSPHATIDYLETHANOLAMINE-HYDROLYZING PHOSPHOLIPASE D"/>
    <property type="match status" value="1"/>
</dbReference>
<dbReference type="EMBL" id="RIBP01000001">
    <property type="protein sequence ID" value="TRZ40274.1"/>
    <property type="molecule type" value="Genomic_DNA"/>
</dbReference>
<dbReference type="InterPro" id="IPR036866">
    <property type="entry name" value="RibonucZ/Hydroxyglut_hydro"/>
</dbReference>
<dbReference type="SUPFAM" id="SSF56281">
    <property type="entry name" value="Metallo-hydrolase/oxidoreductase"/>
    <property type="match status" value="1"/>
</dbReference>
<feature type="domain" description="Metallo-beta-lactamase" evidence="1">
    <location>
        <begin position="96"/>
        <end position="290"/>
    </location>
</feature>
<comment type="caution">
    <text evidence="2">The sequence shown here is derived from an EMBL/GenBank/DDBJ whole genome shotgun (WGS) entry which is preliminary data.</text>
</comment>
<dbReference type="AlphaFoldDB" id="A0A553STI0"/>